<evidence type="ECO:0000256" key="2">
    <source>
        <dbReference type="SAM" id="Phobius"/>
    </source>
</evidence>
<dbReference type="Pfam" id="PF14244">
    <property type="entry name" value="Retrotran_gag_3"/>
    <property type="match status" value="1"/>
</dbReference>
<feature type="compositionally biased region" description="Acidic residues" evidence="1">
    <location>
        <begin position="113"/>
        <end position="125"/>
    </location>
</feature>
<dbReference type="PANTHER" id="PTHR31876">
    <property type="entry name" value="COV-LIKE PROTEIN 1"/>
    <property type="match status" value="1"/>
</dbReference>
<feature type="transmembrane region" description="Helical" evidence="2">
    <location>
        <begin position="248"/>
        <end position="272"/>
    </location>
</feature>
<name>A0AAN8VSL6_9MAGN</name>
<evidence type="ECO:0000256" key="1">
    <source>
        <dbReference type="SAM" id="MobiDB-lite"/>
    </source>
</evidence>
<comment type="caution">
    <text evidence="4">The sequence shown here is derived from an EMBL/GenBank/DDBJ whole genome shotgun (WGS) entry which is preliminary data.</text>
</comment>
<dbReference type="InterPro" id="IPR007462">
    <property type="entry name" value="COV1-like"/>
</dbReference>
<evidence type="ECO:0000313" key="4">
    <source>
        <dbReference type="EMBL" id="KAK6939445.1"/>
    </source>
</evidence>
<feature type="domain" description="Retrotransposon Copia-like N-terminal" evidence="3">
    <location>
        <begin position="26"/>
        <end position="72"/>
    </location>
</feature>
<evidence type="ECO:0000259" key="3">
    <source>
        <dbReference type="Pfam" id="PF14244"/>
    </source>
</evidence>
<organism evidence="4 5">
    <name type="scientific">Dillenia turbinata</name>
    <dbReference type="NCBI Taxonomy" id="194707"/>
    <lineage>
        <taxon>Eukaryota</taxon>
        <taxon>Viridiplantae</taxon>
        <taxon>Streptophyta</taxon>
        <taxon>Embryophyta</taxon>
        <taxon>Tracheophyta</taxon>
        <taxon>Spermatophyta</taxon>
        <taxon>Magnoliopsida</taxon>
        <taxon>eudicotyledons</taxon>
        <taxon>Gunneridae</taxon>
        <taxon>Pentapetalae</taxon>
        <taxon>Dilleniales</taxon>
        <taxon>Dilleniaceae</taxon>
        <taxon>Dillenia</taxon>
    </lineage>
</organism>
<dbReference type="PANTHER" id="PTHR31876:SF20">
    <property type="entry name" value="PROTEIN LIKE COV 3-LIKE"/>
    <property type="match status" value="1"/>
</dbReference>
<dbReference type="Proteomes" id="UP001370490">
    <property type="component" value="Unassembled WGS sequence"/>
</dbReference>
<keyword evidence="2" id="KW-0812">Transmembrane</keyword>
<feature type="region of interest" description="Disordered" evidence="1">
    <location>
        <begin position="112"/>
        <end position="145"/>
    </location>
</feature>
<keyword evidence="5" id="KW-1185">Reference proteome</keyword>
<proteinExistence type="predicted"/>
<dbReference type="EMBL" id="JBAMMX010000005">
    <property type="protein sequence ID" value="KAK6939445.1"/>
    <property type="molecule type" value="Genomic_DNA"/>
</dbReference>
<sequence length="288" mass="32917">MVEGTSNMREITTAKNDKQIYYLLSNSDRPGDQLVIHLLKGTNYPTWRRAITNALVSKHKIVFVDGRLPKPAEGDPDEENWITCNSMVRSWIINSLNEELHDSIVYHDTARDEELESSQNGEDDNNQLAQVEDLKPVTRPTRARQPPRHLEDYVLNVAKEENVPPLHARAKILIFTITSIAFMFLLSVFMSFWLGATVLGLGEWFIKKMPPVSYIYSSSKQINAAMSPDQKSNAFKEVAIIRHRRMGVYAFGFITSAIVLGRVLYIYIYLYIGTLEFDLLRGRMDSIS</sequence>
<gene>
    <name evidence="4" type="ORF">RJ641_028976</name>
</gene>
<protein>
    <submittedName>
        <fullName evidence="4">Retrotransposon Copia-like, N-terminal</fullName>
    </submittedName>
</protein>
<dbReference type="InterPro" id="IPR029472">
    <property type="entry name" value="Copia-like_N"/>
</dbReference>
<keyword evidence="2" id="KW-0472">Membrane</keyword>
<dbReference type="AlphaFoldDB" id="A0AAN8VSL6"/>
<dbReference type="GO" id="GO:0005794">
    <property type="term" value="C:Golgi apparatus"/>
    <property type="evidence" value="ECO:0007669"/>
    <property type="project" value="TreeGrafter"/>
</dbReference>
<dbReference type="Pfam" id="PF04367">
    <property type="entry name" value="DUF502"/>
    <property type="match status" value="1"/>
</dbReference>
<accession>A0AAN8VSL6</accession>
<keyword evidence="2" id="KW-1133">Transmembrane helix</keyword>
<reference evidence="4 5" key="1">
    <citation type="submission" date="2023-12" db="EMBL/GenBank/DDBJ databases">
        <title>A high-quality genome assembly for Dillenia turbinata (Dilleniales).</title>
        <authorList>
            <person name="Chanderbali A."/>
        </authorList>
    </citation>
    <scope>NUCLEOTIDE SEQUENCE [LARGE SCALE GENOMIC DNA]</scope>
    <source>
        <strain evidence="4">LSX21</strain>
        <tissue evidence="4">Leaf</tissue>
    </source>
</reference>
<evidence type="ECO:0000313" key="5">
    <source>
        <dbReference type="Proteomes" id="UP001370490"/>
    </source>
</evidence>
<feature type="transmembrane region" description="Helical" evidence="2">
    <location>
        <begin position="172"/>
        <end position="201"/>
    </location>
</feature>